<dbReference type="GO" id="GO:0006310">
    <property type="term" value="P:DNA recombination"/>
    <property type="evidence" value="ECO:0007669"/>
    <property type="project" value="InterPro"/>
</dbReference>
<dbReference type="AlphaFoldDB" id="A0A1H6TRY3"/>
<evidence type="ECO:0000313" key="8">
    <source>
        <dbReference type="Proteomes" id="UP000198866"/>
    </source>
</evidence>
<dbReference type="Gene3D" id="2.40.50.140">
    <property type="entry name" value="Nucleic acid-binding proteins"/>
    <property type="match status" value="1"/>
</dbReference>
<comment type="similarity">
    <text evidence="1">Belongs to the ATP-dependent DNA ligase family.</text>
</comment>
<evidence type="ECO:0000256" key="3">
    <source>
        <dbReference type="ARBA" id="ARBA00022598"/>
    </source>
</evidence>
<dbReference type="InterPro" id="IPR012340">
    <property type="entry name" value="NA-bd_OB-fold"/>
</dbReference>
<dbReference type="CDD" id="cd07906">
    <property type="entry name" value="Adenylation_DNA_ligase_LigD_LigC"/>
    <property type="match status" value="1"/>
</dbReference>
<dbReference type="NCBIfam" id="TIGR02779">
    <property type="entry name" value="NHEJ_ligase_lig"/>
    <property type="match status" value="1"/>
</dbReference>
<evidence type="ECO:0000256" key="5">
    <source>
        <dbReference type="SAM" id="MobiDB-lite"/>
    </source>
</evidence>
<name>A0A1H6TRY3_9BURK</name>
<dbReference type="STRING" id="667676.SAMN05192539_1004179"/>
<protein>
    <recommendedName>
        <fullName evidence="2">DNA ligase (ATP)</fullName>
        <ecNumber evidence="2">6.5.1.1</ecNumber>
    </recommendedName>
</protein>
<accession>A0A1H6TRY3</accession>
<reference evidence="8" key="1">
    <citation type="submission" date="2016-10" db="EMBL/GenBank/DDBJ databases">
        <authorList>
            <person name="Varghese N."/>
            <person name="Submissions S."/>
        </authorList>
    </citation>
    <scope>NUCLEOTIDE SEQUENCE [LARGE SCALE GENOMIC DNA]</scope>
    <source>
        <strain evidence="8">LMG 26031</strain>
    </source>
</reference>
<dbReference type="Pfam" id="PF04679">
    <property type="entry name" value="DNA_ligase_A_C"/>
    <property type="match status" value="1"/>
</dbReference>
<dbReference type="SUPFAM" id="SSF50249">
    <property type="entry name" value="Nucleic acid-binding proteins"/>
    <property type="match status" value="1"/>
</dbReference>
<dbReference type="InterPro" id="IPR014146">
    <property type="entry name" value="LigD_ligase_dom"/>
</dbReference>
<evidence type="ECO:0000313" key="7">
    <source>
        <dbReference type="EMBL" id="SEI80954.1"/>
    </source>
</evidence>
<dbReference type="PROSITE" id="PS50160">
    <property type="entry name" value="DNA_LIGASE_A3"/>
    <property type="match status" value="1"/>
</dbReference>
<dbReference type="SUPFAM" id="SSF56091">
    <property type="entry name" value="DNA ligase/mRNA capping enzyme, catalytic domain"/>
    <property type="match status" value="1"/>
</dbReference>
<dbReference type="PANTHER" id="PTHR45674:SF4">
    <property type="entry name" value="DNA LIGASE 1"/>
    <property type="match status" value="1"/>
</dbReference>
<gene>
    <name evidence="7" type="ORF">SAMN05192539_1004179</name>
</gene>
<dbReference type="Gene3D" id="3.30.470.30">
    <property type="entry name" value="DNA ligase/mRNA capping enzyme"/>
    <property type="match status" value="1"/>
</dbReference>
<evidence type="ECO:0000256" key="1">
    <source>
        <dbReference type="ARBA" id="ARBA00007572"/>
    </source>
</evidence>
<dbReference type="RefSeq" id="WP_245763139.1">
    <property type="nucleotide sequence ID" value="NZ_FNYE01000004.1"/>
</dbReference>
<keyword evidence="8" id="KW-1185">Reference proteome</keyword>
<dbReference type="PANTHER" id="PTHR45674">
    <property type="entry name" value="DNA LIGASE 1/3 FAMILY MEMBER"/>
    <property type="match status" value="1"/>
</dbReference>
<feature type="domain" description="ATP-dependent DNA ligase family profile" evidence="6">
    <location>
        <begin position="97"/>
        <end position="226"/>
    </location>
</feature>
<dbReference type="EC" id="6.5.1.1" evidence="2"/>
<dbReference type="Proteomes" id="UP000198866">
    <property type="component" value="Unassembled WGS sequence"/>
</dbReference>
<organism evidence="7 8">
    <name type="scientific">Paraburkholderia diazotrophica</name>
    <dbReference type="NCBI Taxonomy" id="667676"/>
    <lineage>
        <taxon>Bacteria</taxon>
        <taxon>Pseudomonadati</taxon>
        <taxon>Pseudomonadota</taxon>
        <taxon>Betaproteobacteria</taxon>
        <taxon>Burkholderiales</taxon>
        <taxon>Burkholderiaceae</taxon>
        <taxon>Paraburkholderia</taxon>
    </lineage>
</organism>
<keyword evidence="3" id="KW-0436">Ligase</keyword>
<dbReference type="Pfam" id="PF01068">
    <property type="entry name" value="DNA_ligase_A_M"/>
    <property type="match status" value="1"/>
</dbReference>
<sequence>MMPALIEPELATLARHPPTHGEWSYEIKFDGYRMMTRIENGTVRLITRNGNDWTGRMPKLRDALRKLPVNEAWIDGEAVVLNAQGVPDFNALQNAFDRRSTAEIVLYLFDLLWLNGNDLRTRPLRERRGMLRELMLEVASLLLRYSDDFANDPDSLLESAREIKLEGIIGKRVDAPYRSGRSPNWIKLKCHQQQEFVVGGVARGRAGIDSLLLGVFDPDGSFRYVGSVPPYFTSHQASAFVARAKAGVQDDSPFHNSPKLDRDRAYLWLKPEIVVEVSFLEWTRSGELRQAVFHAMRDDKPASEVTLEPAIDPDRQPPTRAREK</sequence>
<dbReference type="GO" id="GO:0005524">
    <property type="term" value="F:ATP binding"/>
    <property type="evidence" value="ECO:0007669"/>
    <property type="project" value="InterPro"/>
</dbReference>
<dbReference type="InterPro" id="IPR012310">
    <property type="entry name" value="DNA_ligase_ATP-dep_cent"/>
</dbReference>
<dbReference type="InterPro" id="IPR012309">
    <property type="entry name" value="DNA_ligase_ATP-dep_C"/>
</dbReference>
<dbReference type="GO" id="GO:0003910">
    <property type="term" value="F:DNA ligase (ATP) activity"/>
    <property type="evidence" value="ECO:0007669"/>
    <property type="project" value="UniProtKB-EC"/>
</dbReference>
<evidence type="ECO:0000256" key="4">
    <source>
        <dbReference type="ARBA" id="ARBA00034003"/>
    </source>
</evidence>
<dbReference type="CDD" id="cd07971">
    <property type="entry name" value="OBF_DNA_ligase_LigD"/>
    <property type="match status" value="1"/>
</dbReference>
<feature type="region of interest" description="Disordered" evidence="5">
    <location>
        <begin position="300"/>
        <end position="324"/>
    </location>
</feature>
<proteinExistence type="inferred from homology"/>
<feature type="compositionally biased region" description="Basic and acidic residues" evidence="5">
    <location>
        <begin position="312"/>
        <end position="324"/>
    </location>
</feature>
<evidence type="ECO:0000256" key="2">
    <source>
        <dbReference type="ARBA" id="ARBA00012727"/>
    </source>
</evidence>
<dbReference type="InterPro" id="IPR050191">
    <property type="entry name" value="ATP-dep_DNA_ligase"/>
</dbReference>
<dbReference type="Gene3D" id="3.30.1490.70">
    <property type="match status" value="1"/>
</dbReference>
<evidence type="ECO:0000259" key="6">
    <source>
        <dbReference type="PROSITE" id="PS50160"/>
    </source>
</evidence>
<comment type="catalytic activity">
    <reaction evidence="4">
        <text>ATP + (deoxyribonucleotide)n-3'-hydroxyl + 5'-phospho-(deoxyribonucleotide)m = (deoxyribonucleotide)n+m + AMP + diphosphate.</text>
        <dbReference type="EC" id="6.5.1.1"/>
    </reaction>
</comment>
<dbReference type="EMBL" id="FNYE01000004">
    <property type="protein sequence ID" value="SEI80954.1"/>
    <property type="molecule type" value="Genomic_DNA"/>
</dbReference>
<dbReference type="GO" id="GO:0006281">
    <property type="term" value="P:DNA repair"/>
    <property type="evidence" value="ECO:0007669"/>
    <property type="project" value="InterPro"/>
</dbReference>